<dbReference type="GeneTree" id="ENSGT00390000011359"/>
<feature type="compositionally biased region" description="Basic and acidic residues" evidence="8">
    <location>
        <begin position="746"/>
        <end position="757"/>
    </location>
</feature>
<feature type="compositionally biased region" description="Acidic residues" evidence="8">
    <location>
        <begin position="291"/>
        <end position="318"/>
    </location>
</feature>
<dbReference type="Pfam" id="PF04006">
    <property type="entry name" value="Mpp10"/>
    <property type="match status" value="1"/>
</dbReference>
<dbReference type="InterPro" id="IPR012173">
    <property type="entry name" value="Mpp10"/>
</dbReference>
<feature type="region of interest" description="Disordered" evidence="8">
    <location>
        <begin position="734"/>
        <end position="757"/>
    </location>
</feature>
<organism evidence="9 10">
    <name type="scientific">Leptobrachium leishanense</name>
    <name type="common">Leishan spiny toad</name>
    <dbReference type="NCBI Taxonomy" id="445787"/>
    <lineage>
        <taxon>Eukaryota</taxon>
        <taxon>Metazoa</taxon>
        <taxon>Chordata</taxon>
        <taxon>Craniata</taxon>
        <taxon>Vertebrata</taxon>
        <taxon>Euteleostomi</taxon>
        <taxon>Amphibia</taxon>
        <taxon>Batrachia</taxon>
        <taxon>Anura</taxon>
        <taxon>Pelobatoidea</taxon>
        <taxon>Megophryidae</taxon>
        <taxon>Leptobrachium</taxon>
    </lineage>
</organism>
<accession>A0A8C5M686</accession>
<feature type="region of interest" description="Disordered" evidence="8">
    <location>
        <begin position="418"/>
        <end position="438"/>
    </location>
</feature>
<dbReference type="GO" id="GO:0032040">
    <property type="term" value="C:small-subunit processome"/>
    <property type="evidence" value="ECO:0007669"/>
    <property type="project" value="TreeGrafter"/>
</dbReference>
<comment type="function">
    <text evidence="7">Component of the 60-80S U3 small nucleolar ribonucleoprotein (U3 snoRNP). Required for the early cleavages during pre-18S ribosomal RNA processing.</text>
</comment>
<dbReference type="GO" id="GO:0006364">
    <property type="term" value="P:rRNA processing"/>
    <property type="evidence" value="ECO:0007669"/>
    <property type="project" value="UniProtKB-KW"/>
</dbReference>
<name>A0A8C5M686_9ANUR</name>
<evidence type="ECO:0000256" key="5">
    <source>
        <dbReference type="ARBA" id="ARBA00023274"/>
    </source>
</evidence>
<feature type="compositionally biased region" description="Basic and acidic residues" evidence="8">
    <location>
        <begin position="635"/>
        <end position="651"/>
    </location>
</feature>
<reference evidence="9" key="1">
    <citation type="submission" date="2025-08" db="UniProtKB">
        <authorList>
            <consortium name="Ensembl"/>
        </authorList>
    </citation>
    <scope>IDENTIFICATION</scope>
</reference>
<evidence type="ECO:0000313" key="10">
    <source>
        <dbReference type="Proteomes" id="UP000694569"/>
    </source>
</evidence>
<evidence type="ECO:0000256" key="4">
    <source>
        <dbReference type="ARBA" id="ARBA00023242"/>
    </source>
</evidence>
<protein>
    <recommendedName>
        <fullName evidence="7">U3 small nucleolar ribonucleoprotein protein MPP10</fullName>
    </recommendedName>
</protein>
<feature type="compositionally biased region" description="Basic and acidic residues" evidence="8">
    <location>
        <begin position="422"/>
        <end position="438"/>
    </location>
</feature>
<keyword evidence="2 7" id="KW-0690">Ribosome biogenesis</keyword>
<evidence type="ECO:0000256" key="7">
    <source>
        <dbReference type="PIRNR" id="PIRNR017300"/>
    </source>
</evidence>
<dbReference type="Proteomes" id="UP000694569">
    <property type="component" value="Unplaced"/>
</dbReference>
<feature type="region of interest" description="Disordered" evidence="8">
    <location>
        <begin position="282"/>
        <end position="396"/>
    </location>
</feature>
<dbReference type="PANTHER" id="PTHR17039:SF0">
    <property type="entry name" value="U3 SMALL NUCLEOLAR RIBONUCLEOPROTEIN PROTEIN MPP10"/>
    <property type="match status" value="1"/>
</dbReference>
<feature type="compositionally biased region" description="Basic and acidic residues" evidence="8">
    <location>
        <begin position="319"/>
        <end position="333"/>
    </location>
</feature>
<evidence type="ECO:0000256" key="3">
    <source>
        <dbReference type="ARBA" id="ARBA00022552"/>
    </source>
</evidence>
<feature type="compositionally biased region" description="Acidic residues" evidence="8">
    <location>
        <begin position="181"/>
        <end position="195"/>
    </location>
</feature>
<feature type="compositionally biased region" description="Basic and acidic residues" evidence="8">
    <location>
        <begin position="233"/>
        <end position="252"/>
    </location>
</feature>
<dbReference type="AlphaFoldDB" id="A0A8C5M686"/>
<keyword evidence="3 7" id="KW-0698">rRNA processing</keyword>
<dbReference type="GO" id="GO:0034457">
    <property type="term" value="C:Mpp10 complex"/>
    <property type="evidence" value="ECO:0007669"/>
    <property type="project" value="UniProtKB-UniRule"/>
</dbReference>
<evidence type="ECO:0000256" key="2">
    <source>
        <dbReference type="ARBA" id="ARBA00022517"/>
    </source>
</evidence>
<evidence type="ECO:0000256" key="1">
    <source>
        <dbReference type="ARBA" id="ARBA00004604"/>
    </source>
</evidence>
<keyword evidence="10" id="KW-1185">Reference proteome</keyword>
<evidence type="ECO:0000256" key="8">
    <source>
        <dbReference type="SAM" id="MobiDB-lite"/>
    </source>
</evidence>
<evidence type="ECO:0000256" key="6">
    <source>
        <dbReference type="ARBA" id="ARBA00029455"/>
    </source>
</evidence>
<dbReference type="OrthoDB" id="445326at2759"/>
<keyword evidence="5 7" id="KW-0687">Ribonucleoprotein</keyword>
<comment type="similarity">
    <text evidence="6 7">Belongs to the MPP10 family.</text>
</comment>
<dbReference type="PIRSF" id="PIRSF017300">
    <property type="entry name" value="snoRNP_Mpp10"/>
    <property type="match status" value="1"/>
</dbReference>
<sequence>MRTLDSPGCQVSLFGVFRDTAPRPAEQKLAWKISPGTFSRQHQLPVGQSLPVHIRLHAVHVSWSCCKVQGREMESPALSSPDLGPCVEALEAVSAHPEQLLSVQEGLASQFTQLTKVLYDLHKSQLALEAGSPLKELVTDNFDEEQIWQQIELQNSTVLSYLKKVVRKNVNDKELSLVEPSEEEVSEAEVEDNISDLESGNEKVVRPKTSGRSTARALPDAPFSDDDSDLDFDIDKLEQQNRQKPNKTTERKKPSKKTLQKSVVDDQFFSLAEMESFLEAAEKENDGKDVDNDDEEVDYFVDVASEDEDLFDTEEIEQQETKSSRDLYYKDYFDPLDGEEEEGACQQAEEEDDETPDENEEDDHISEDVEEMSDYDDDDEEEPMEETEDGKKAKEAFKRVTFDLSDDSEGEDIFDILGGQKKQKEIEEPSELKSSFEKREEKMAEKIKSMQDQMLGEKSWQLTGEVTAQKRPENSLLSESLQFDHAVRMAPVITEETTVQLEDIIKQRIKDQVWDDVVRKEKPKENPFEFKKRLTLDHDKSKLSLAEVYEQEYLKLNQKSTEEEENPKHVEIQKMLDSLFLQLDALSNFHFIPKPAVPEIKVVSNVAAISMEEVAPVGISEAALLAPEEIKEKNKAGDIKAKAEKTETDKKRERRKKKTAKRMKMKEKEKHQKLAEKRREESGKKVSKQTAAANLKKLAKEGKATVLKDEGKDKALKSSQAFFSQLQDQVKLQIKGAKAPQKKAKRDHELSAHKLKL</sequence>
<gene>
    <name evidence="9" type="primary">MPHOSPH10</name>
</gene>
<feature type="region of interest" description="Disordered" evidence="8">
    <location>
        <begin position="181"/>
        <end position="259"/>
    </location>
</feature>
<reference evidence="9" key="2">
    <citation type="submission" date="2025-09" db="UniProtKB">
        <authorList>
            <consortium name="Ensembl"/>
        </authorList>
    </citation>
    <scope>IDENTIFICATION</scope>
</reference>
<comment type="subcellular location">
    <subcellularLocation>
        <location evidence="1 7">Nucleus</location>
        <location evidence="1 7">Nucleolus</location>
    </subcellularLocation>
</comment>
<dbReference type="Ensembl" id="ENSLLET00000007657.1">
    <property type="protein sequence ID" value="ENSLLEP00000007354.1"/>
    <property type="gene ID" value="ENSLLEG00000004653.1"/>
</dbReference>
<feature type="compositionally biased region" description="Acidic residues" evidence="8">
    <location>
        <begin position="223"/>
        <end position="232"/>
    </location>
</feature>
<feature type="compositionally biased region" description="Basic and acidic residues" evidence="8">
    <location>
        <begin position="666"/>
        <end position="684"/>
    </location>
</feature>
<feature type="region of interest" description="Disordered" evidence="8">
    <location>
        <begin position="635"/>
        <end position="691"/>
    </location>
</feature>
<evidence type="ECO:0000313" key="9">
    <source>
        <dbReference type="Ensembl" id="ENSLLEP00000007354.1"/>
    </source>
</evidence>
<dbReference type="PANTHER" id="PTHR17039">
    <property type="entry name" value="U3 SMALL NUCLEOLAR RIBONUCLEOPROTEIN PROTEIN MPP10"/>
    <property type="match status" value="1"/>
</dbReference>
<feature type="compositionally biased region" description="Acidic residues" evidence="8">
    <location>
        <begin position="334"/>
        <end position="388"/>
    </location>
</feature>
<proteinExistence type="inferred from homology"/>
<dbReference type="GO" id="GO:0005732">
    <property type="term" value="C:sno(s)RNA-containing ribonucleoprotein complex"/>
    <property type="evidence" value="ECO:0007669"/>
    <property type="project" value="UniProtKB-UniRule"/>
</dbReference>
<feature type="compositionally biased region" description="Basic residues" evidence="8">
    <location>
        <begin position="652"/>
        <end position="665"/>
    </location>
</feature>
<keyword evidence="4 7" id="KW-0539">Nucleus</keyword>